<dbReference type="CDD" id="cd02440">
    <property type="entry name" value="AdoMet_MTases"/>
    <property type="match status" value="1"/>
</dbReference>
<reference evidence="3" key="1">
    <citation type="submission" date="2018-06" db="EMBL/GenBank/DDBJ databases">
        <authorList>
            <person name="Zhirakovskaya E."/>
        </authorList>
    </citation>
    <scope>NUCLEOTIDE SEQUENCE</scope>
</reference>
<gene>
    <name evidence="3" type="ORF">MNBD_CHLOROFLEXI01-2184</name>
</gene>
<evidence type="ECO:0000256" key="1">
    <source>
        <dbReference type="ARBA" id="ARBA00022679"/>
    </source>
</evidence>
<dbReference type="GO" id="GO:0016740">
    <property type="term" value="F:transferase activity"/>
    <property type="evidence" value="ECO:0007669"/>
    <property type="project" value="UniProtKB-KW"/>
</dbReference>
<dbReference type="InterPro" id="IPR041698">
    <property type="entry name" value="Methyltransf_25"/>
</dbReference>
<keyword evidence="1" id="KW-0808">Transferase</keyword>
<dbReference type="InterPro" id="IPR029063">
    <property type="entry name" value="SAM-dependent_MTases_sf"/>
</dbReference>
<dbReference type="Gene3D" id="3.40.50.150">
    <property type="entry name" value="Vaccinia Virus protein VP39"/>
    <property type="match status" value="1"/>
</dbReference>
<dbReference type="Pfam" id="PF13649">
    <property type="entry name" value="Methyltransf_25"/>
    <property type="match status" value="1"/>
</dbReference>
<accession>A0A3B0VTN5</accession>
<organism evidence="3">
    <name type="scientific">hydrothermal vent metagenome</name>
    <dbReference type="NCBI Taxonomy" id="652676"/>
    <lineage>
        <taxon>unclassified sequences</taxon>
        <taxon>metagenomes</taxon>
        <taxon>ecological metagenomes</taxon>
    </lineage>
</organism>
<name>A0A3B0VTN5_9ZZZZ</name>
<evidence type="ECO:0000259" key="2">
    <source>
        <dbReference type="Pfam" id="PF13649"/>
    </source>
</evidence>
<dbReference type="AlphaFoldDB" id="A0A3B0VTN5"/>
<protein>
    <recommendedName>
        <fullName evidence="2">Methyltransferase domain-containing protein</fullName>
    </recommendedName>
</protein>
<dbReference type="EMBL" id="UOEU01001096">
    <property type="protein sequence ID" value="VAW43503.1"/>
    <property type="molecule type" value="Genomic_DNA"/>
</dbReference>
<sequence length="253" mass="27957">MYDKIARFYDLTHANLTADIPFILQLAADSDGSVLELGCGSGRLLLPLAQAGFQVTGVDSSAGMLARAKARLVEVETAVQQRVTLVEADMTSLTMPSENRFGLILIPYNTFMHLDTVQALLALRQARSYLAENGRLFIDLPNPLDIASISDDQLLSLENVLTDPESGELIVHLVSNQLDSANQTLHITWIYDVSQPSGGAINRTVAQAIYHYRYPHQIELLLQESGFKLAHLLGNYDQSLYNEESERLLILAT</sequence>
<evidence type="ECO:0000313" key="3">
    <source>
        <dbReference type="EMBL" id="VAW43503.1"/>
    </source>
</evidence>
<proteinExistence type="predicted"/>
<feature type="domain" description="Methyltransferase" evidence="2">
    <location>
        <begin position="34"/>
        <end position="134"/>
    </location>
</feature>
<dbReference type="PANTHER" id="PTHR43861">
    <property type="entry name" value="TRANS-ACONITATE 2-METHYLTRANSFERASE-RELATED"/>
    <property type="match status" value="1"/>
</dbReference>
<dbReference type="SUPFAM" id="SSF53335">
    <property type="entry name" value="S-adenosyl-L-methionine-dependent methyltransferases"/>
    <property type="match status" value="1"/>
</dbReference>